<organism evidence="13">
    <name type="scientific">Mesocestoides corti</name>
    <name type="common">Flatworm</name>
    <dbReference type="NCBI Taxonomy" id="53468"/>
    <lineage>
        <taxon>Eukaryota</taxon>
        <taxon>Metazoa</taxon>
        <taxon>Spiralia</taxon>
        <taxon>Lophotrochozoa</taxon>
        <taxon>Platyhelminthes</taxon>
        <taxon>Cestoda</taxon>
        <taxon>Eucestoda</taxon>
        <taxon>Cyclophyllidea</taxon>
        <taxon>Mesocestoididae</taxon>
        <taxon>Mesocestoides</taxon>
    </lineage>
</organism>
<evidence type="ECO:0000256" key="8">
    <source>
        <dbReference type="ARBA" id="ARBA00023212"/>
    </source>
</evidence>
<feature type="region of interest" description="Disordered" evidence="11">
    <location>
        <begin position="80"/>
        <end position="108"/>
    </location>
</feature>
<keyword evidence="3" id="KW-0813">Transport</keyword>
<keyword evidence="4" id="KW-0963">Cytoplasm</keyword>
<dbReference type="SMART" id="SM00450">
    <property type="entry name" value="RHOD"/>
    <property type="match status" value="1"/>
</dbReference>
<evidence type="ECO:0000256" key="2">
    <source>
        <dbReference type="ARBA" id="ARBA00004300"/>
    </source>
</evidence>
<dbReference type="InterPro" id="IPR036873">
    <property type="entry name" value="Rhodanese-like_dom_sf"/>
</dbReference>
<evidence type="ECO:0000256" key="11">
    <source>
        <dbReference type="SAM" id="MobiDB-lite"/>
    </source>
</evidence>
<dbReference type="GO" id="GO:0015031">
    <property type="term" value="P:protein transport"/>
    <property type="evidence" value="ECO:0007669"/>
    <property type="project" value="UniProtKB-KW"/>
</dbReference>
<evidence type="ECO:0000256" key="4">
    <source>
        <dbReference type="ARBA" id="ARBA00022490"/>
    </source>
</evidence>
<keyword evidence="7" id="KW-0969">Cilium</keyword>
<feature type="domain" description="Rhodanese" evidence="12">
    <location>
        <begin position="148"/>
        <end position="246"/>
    </location>
</feature>
<dbReference type="Pfam" id="PF00581">
    <property type="entry name" value="Rhodanese"/>
    <property type="match status" value="1"/>
</dbReference>
<comment type="subcellular location">
    <subcellularLocation>
        <location evidence="1">Cytoplasm</location>
        <location evidence="1">Cytoskeleton</location>
        <location evidence="1">Cilium basal body</location>
    </subcellularLocation>
    <subcellularLocation>
        <location evidence="2">Cytoplasm</location>
        <location evidence="2">Cytoskeleton</location>
        <location evidence="2">Microtubule organizing center</location>
        <location evidence="2">Centrosome</location>
    </subcellularLocation>
</comment>
<dbReference type="GO" id="GO:0036064">
    <property type="term" value="C:ciliary basal body"/>
    <property type="evidence" value="ECO:0007669"/>
    <property type="project" value="TreeGrafter"/>
</dbReference>
<evidence type="ECO:0000256" key="6">
    <source>
        <dbReference type="ARBA" id="ARBA00022927"/>
    </source>
</evidence>
<evidence type="ECO:0000256" key="10">
    <source>
        <dbReference type="ARBA" id="ARBA00038465"/>
    </source>
</evidence>
<accession>A0A5K3ESN2</accession>
<dbReference type="SUPFAM" id="SSF52821">
    <property type="entry name" value="Rhodanese/Cell cycle control phosphatase"/>
    <property type="match status" value="1"/>
</dbReference>
<keyword evidence="5" id="KW-0970">Cilium biogenesis/degradation</keyword>
<dbReference type="AlphaFoldDB" id="A0A5K3ESN2"/>
<dbReference type="GO" id="GO:0005813">
    <property type="term" value="C:centrosome"/>
    <property type="evidence" value="ECO:0007669"/>
    <property type="project" value="UniProtKB-SubCell"/>
</dbReference>
<keyword evidence="6" id="KW-0653">Protein transport</keyword>
<comment type="similarity">
    <text evidence="10">Belongs to the CEP41 family.</text>
</comment>
<dbReference type="PANTHER" id="PTHR44390:SF1">
    <property type="entry name" value="CENTROSOMAL PROTEIN OF 41 KDA"/>
    <property type="match status" value="1"/>
</dbReference>
<evidence type="ECO:0000259" key="12">
    <source>
        <dbReference type="PROSITE" id="PS50206"/>
    </source>
</evidence>
<name>A0A5K3ESN2_MESCO</name>
<feature type="compositionally biased region" description="Low complexity" evidence="11">
    <location>
        <begin position="347"/>
        <end position="367"/>
    </location>
</feature>
<dbReference type="GO" id="GO:0060271">
    <property type="term" value="P:cilium assembly"/>
    <property type="evidence" value="ECO:0007669"/>
    <property type="project" value="TreeGrafter"/>
</dbReference>
<feature type="region of interest" description="Disordered" evidence="11">
    <location>
        <begin position="347"/>
        <end position="379"/>
    </location>
</feature>
<evidence type="ECO:0000256" key="3">
    <source>
        <dbReference type="ARBA" id="ARBA00022448"/>
    </source>
</evidence>
<evidence type="ECO:0000313" key="13">
    <source>
        <dbReference type="WBParaSite" id="MCU_002794-RA"/>
    </source>
</evidence>
<feature type="region of interest" description="Disordered" evidence="11">
    <location>
        <begin position="1"/>
        <end position="21"/>
    </location>
</feature>
<evidence type="ECO:0000256" key="5">
    <source>
        <dbReference type="ARBA" id="ARBA00022794"/>
    </source>
</evidence>
<dbReference type="PROSITE" id="PS50206">
    <property type="entry name" value="RHODANESE_3"/>
    <property type="match status" value="1"/>
</dbReference>
<keyword evidence="9" id="KW-0966">Cell projection</keyword>
<protein>
    <submittedName>
        <fullName evidence="13">Rhodanese domain-containing protein</fullName>
    </submittedName>
</protein>
<reference evidence="13" key="1">
    <citation type="submission" date="2019-11" db="UniProtKB">
        <authorList>
            <consortium name="WormBaseParasite"/>
        </authorList>
    </citation>
    <scope>IDENTIFICATION</scope>
</reference>
<dbReference type="CDD" id="cd00158">
    <property type="entry name" value="RHOD"/>
    <property type="match status" value="1"/>
</dbReference>
<evidence type="ECO:0000256" key="7">
    <source>
        <dbReference type="ARBA" id="ARBA00023069"/>
    </source>
</evidence>
<sequence length="379" mass="41759">MPATRKKPIDPLQKRIPKNPRYNDVIPTVDTGASLSSYLKKLDDASENFKIKQGEIFRRMKMTTFVQLLIQVAEVNGIGTQNGQDDESGVTDEKAQVSEGRTSVDPPSCALMSSRPTLESVIKGIGELDMNQKNQSCLQPLSGIIDTMDRPYLLLDVREKDEFDQCHIIQALSYPHTMLSRCMSFETREMLAYRNKPGHIIICYDEDERLAPRVATILTERGYENVFVLSGGLKVAWKLFPKGLILGDAPLTLKAKPGKRPKHEKNILRLSSISSPSVCNSLDEDGASSVRKSTAGSHSIASSSRRAIKYTFDTYEAVGSRGTPNGGEEFTMLDLTHLSLALDSFHASGGRSTTARTTSTRPGSARSRMSRASTLKALK</sequence>
<evidence type="ECO:0000256" key="9">
    <source>
        <dbReference type="ARBA" id="ARBA00023273"/>
    </source>
</evidence>
<proteinExistence type="inferred from homology"/>
<evidence type="ECO:0000256" key="1">
    <source>
        <dbReference type="ARBA" id="ARBA00004120"/>
    </source>
</evidence>
<dbReference type="WBParaSite" id="MCU_002794-RA">
    <property type="protein sequence ID" value="MCU_002794-RA"/>
    <property type="gene ID" value="MCU_002794"/>
</dbReference>
<dbReference type="InterPro" id="IPR001763">
    <property type="entry name" value="Rhodanese-like_dom"/>
</dbReference>
<dbReference type="PANTHER" id="PTHR44390">
    <property type="entry name" value="CENTROSOMAL PROTEIN OF 41 KDA"/>
    <property type="match status" value="1"/>
</dbReference>
<dbReference type="InterPro" id="IPR051889">
    <property type="entry name" value="CEP41"/>
</dbReference>
<dbReference type="Gene3D" id="3.40.250.10">
    <property type="entry name" value="Rhodanese-like domain"/>
    <property type="match status" value="1"/>
</dbReference>
<keyword evidence="8" id="KW-0206">Cytoskeleton</keyword>